<comment type="caution">
    <text evidence="1">The sequence shown here is derived from an EMBL/GenBank/DDBJ whole genome shotgun (WGS) entry which is preliminary data.</text>
</comment>
<gene>
    <name evidence="1" type="ORF">AEth_00273</name>
</gene>
<dbReference type="AlphaFoldDB" id="A0A8B3S5T1"/>
<dbReference type="EMBL" id="RPGO01000004">
    <property type="protein sequence ID" value="RZB32927.1"/>
    <property type="molecule type" value="Genomic_DNA"/>
</dbReference>
<reference evidence="2" key="1">
    <citation type="submission" date="2019-01" db="EMBL/GenBank/DDBJ databases">
        <title>Anaerobic oxidation of ethane by archaea from a marine hydrocarbon seep.</title>
        <authorList>
            <person name="Musat F."/>
        </authorList>
    </citation>
    <scope>NUCLEOTIDE SEQUENCE [LARGE SCALE GENOMIC DNA]</scope>
</reference>
<sequence>MISETPPLAISAQRSCAVVRLTSVQRSCAGDIK</sequence>
<protein>
    <submittedName>
        <fullName evidence="1">Uncharacterized protein</fullName>
    </submittedName>
</protein>
<dbReference type="Proteomes" id="UP000291831">
    <property type="component" value="Unassembled WGS sequence"/>
</dbReference>
<name>A0A8B3S5T1_9EURY</name>
<accession>A0A8B3S5T1</accession>
<evidence type="ECO:0000313" key="2">
    <source>
        <dbReference type="Proteomes" id="UP000291831"/>
    </source>
</evidence>
<evidence type="ECO:0000313" key="1">
    <source>
        <dbReference type="EMBL" id="RZB32927.1"/>
    </source>
</evidence>
<organism evidence="1 2">
    <name type="scientific">Candidatus Argoarchaeum ethanivorans</name>
    <dbReference type="NCBI Taxonomy" id="2608793"/>
    <lineage>
        <taxon>Archaea</taxon>
        <taxon>Methanobacteriati</taxon>
        <taxon>Methanobacteriota</taxon>
        <taxon>Stenosarchaea group</taxon>
        <taxon>Methanomicrobia</taxon>
        <taxon>Methanosarcinales</taxon>
        <taxon>Methanosarcinales incertae sedis</taxon>
        <taxon>GOM Arc I cluster</taxon>
        <taxon>Candidatus Argoarchaeum</taxon>
    </lineage>
</organism>
<proteinExistence type="predicted"/>